<feature type="region of interest" description="Disordered" evidence="2">
    <location>
        <begin position="43"/>
        <end position="75"/>
    </location>
</feature>
<feature type="compositionally biased region" description="Polar residues" evidence="2">
    <location>
        <begin position="286"/>
        <end position="296"/>
    </location>
</feature>
<feature type="compositionally biased region" description="Low complexity" evidence="2">
    <location>
        <begin position="301"/>
        <end position="329"/>
    </location>
</feature>
<feature type="compositionally biased region" description="Pro residues" evidence="2">
    <location>
        <begin position="163"/>
        <end position="177"/>
    </location>
</feature>
<comment type="caution">
    <text evidence="3">The sequence shown here is derived from an EMBL/GenBank/DDBJ whole genome shotgun (WGS) entry which is preliminary data.</text>
</comment>
<feature type="compositionally biased region" description="Basic and acidic residues" evidence="2">
    <location>
        <begin position="181"/>
        <end position="194"/>
    </location>
</feature>
<dbReference type="AlphaFoldDB" id="A0A8S4Q5Q9"/>
<feature type="region of interest" description="Disordered" evidence="2">
    <location>
        <begin position="991"/>
        <end position="1066"/>
    </location>
</feature>
<evidence type="ECO:0000313" key="3">
    <source>
        <dbReference type="EMBL" id="CAH1801887.1"/>
    </source>
</evidence>
<feature type="compositionally biased region" description="Low complexity" evidence="2">
    <location>
        <begin position="236"/>
        <end position="260"/>
    </location>
</feature>
<feature type="region of interest" description="Disordered" evidence="2">
    <location>
        <begin position="114"/>
        <end position="208"/>
    </location>
</feature>
<feature type="compositionally biased region" description="Basic and acidic residues" evidence="2">
    <location>
        <begin position="941"/>
        <end position="950"/>
    </location>
</feature>
<feature type="compositionally biased region" description="Basic and acidic residues" evidence="2">
    <location>
        <begin position="745"/>
        <end position="762"/>
    </location>
</feature>
<sequence length="1066" mass="116294">LNHTYINNNRLEDAEKSIQTIHKIPNNSLQKLQNLQPPVGIESLSPRLYSPRSPRSPITNGPMISPHIPRDPQHSDIKNIVGSIHSGTGRTYLAENKNNLIKCEGGITVNTASDASSHDLYSPHSHIKRENTNSNSSNHSNNTTKHNHIKTGVAIPPSVQSPSEPPPTREPPKPPLLPAHRPPDKGPEREKEKVYSNGPPWSHASSTALSTGVAPSLTTTISSTYCANNALSSSYSRTHPVSHPSSHPSSHQPSHQTSHYTQHHAVQRHRSPGPSHPLLPPSSRSITPLHNSSSGLPGQYPHTPSHTPGHTPSHTPGHSATNHYTPSHTPGHHTPGHITPGHTPGRLTPGHHTPGHHTPGHLTPGHLPHHPGVLAPPHSTVTPLPSISHHLPHPAHTSAPNMFAPPLPPPPPLTSTALPPPSGLPGPYGAGAADQALHAIWAQQQQLYGAYANAGLPLPAHSSLSLFDKMPKMESPFYRPGLQFGSYPPGLSMLPPPGSTPTPLGSGIHGAFTPKNAPGNLQHSQLLASIHEREKAAALAANPSLPPPPKKGKWCAVHVRIAWEIYNHQQKQGDGPTKGDGKPAPDLLRPASQLLPGTSIPVPKPPEISASLLPPGPHSRSPLDIGGTPGSLFAQAPLGLHPPFPRPSPYGGLGAPGLGNFGGLGNGSLFGARDMTNAPGLSSPHEWNRLHRTPPSFPTPPAWPKSEAEKDRENADKERRSADRERERENRSSHRSSPSSHSHRSSTDTDRPDLRHNTELRSRSRSPIVRNGPMERRESNSRSNSAFDGESRLKEDRKDVLIIGDNDSSKRQDLLLAAEREQKRAEMLHSHSNLAPTALSYLQDRHRLLGSYGAPSLERFPHPNLWNPFDPRASELTRASLDPRIFDMSRHQMEVQKEMERERERLLHRFPNPPHPSHSITSMLDEQRMREQDIVLRQRMYEHQRRDTERAASYLQDTHPEYDRSKIPPLRPAEPSFLHPHAGSIQYQRSTSPVLNHNGNSKTNSPSSAAGAPPPLIPSASTNHNPHHKTDSPLTKSKSSSPNGLVIPRDKDRRELKENGLDVQPR</sequence>
<feature type="compositionally biased region" description="Polar residues" evidence="2">
    <location>
        <begin position="991"/>
        <end position="1004"/>
    </location>
</feature>
<dbReference type="Proteomes" id="UP000749559">
    <property type="component" value="Unassembled WGS sequence"/>
</dbReference>
<feature type="compositionally biased region" description="Low complexity" evidence="2">
    <location>
        <begin position="132"/>
        <end position="144"/>
    </location>
</feature>
<feature type="region of interest" description="Disordered" evidence="2">
    <location>
        <begin position="675"/>
        <end position="793"/>
    </location>
</feature>
<evidence type="ECO:0000313" key="4">
    <source>
        <dbReference type="Proteomes" id="UP000749559"/>
    </source>
</evidence>
<dbReference type="OrthoDB" id="10060000at2759"/>
<feature type="compositionally biased region" description="Basic residues" evidence="2">
    <location>
        <begin position="261"/>
        <end position="271"/>
    </location>
</feature>
<feature type="compositionally biased region" description="Polar residues" evidence="2">
    <location>
        <begin position="1032"/>
        <end position="1043"/>
    </location>
</feature>
<evidence type="ECO:0000256" key="2">
    <source>
        <dbReference type="SAM" id="MobiDB-lite"/>
    </source>
</evidence>
<keyword evidence="4" id="KW-1185">Reference proteome</keyword>
<dbReference type="PANTHER" id="PTHR14429">
    <property type="entry name" value="FIBROSIN FAMILY MEMBER"/>
    <property type="match status" value="1"/>
</dbReference>
<feature type="compositionally biased region" description="Low complexity" evidence="2">
    <location>
        <begin position="336"/>
        <end position="352"/>
    </location>
</feature>
<proteinExistence type="predicted"/>
<accession>A0A8S4Q5Q9</accession>
<dbReference type="InterPro" id="IPR023246">
    <property type="entry name" value="AUTS2"/>
</dbReference>
<dbReference type="EMBL" id="CAIIXF020000012">
    <property type="protein sequence ID" value="CAH1801887.1"/>
    <property type="molecule type" value="Genomic_DNA"/>
</dbReference>
<keyword evidence="1" id="KW-0597">Phosphoprotein</keyword>
<feature type="region of interest" description="Disordered" evidence="2">
    <location>
        <begin position="234"/>
        <end position="430"/>
    </location>
</feature>
<feature type="region of interest" description="Disordered" evidence="2">
    <location>
        <begin position="941"/>
        <end position="979"/>
    </location>
</feature>
<name>A0A8S4Q5Q9_OWEFU</name>
<dbReference type="Pfam" id="PF15336">
    <property type="entry name" value="Auts2"/>
    <property type="match status" value="1"/>
</dbReference>
<feature type="compositionally biased region" description="Low complexity" evidence="2">
    <location>
        <begin position="43"/>
        <end position="57"/>
    </location>
</feature>
<feature type="compositionally biased region" description="Basic and acidic residues" evidence="2">
    <location>
        <begin position="1048"/>
        <end position="1066"/>
    </location>
</feature>
<evidence type="ECO:0000256" key="1">
    <source>
        <dbReference type="ARBA" id="ARBA00022553"/>
    </source>
</evidence>
<organism evidence="3 4">
    <name type="scientific">Owenia fusiformis</name>
    <name type="common">Polychaete worm</name>
    <dbReference type="NCBI Taxonomy" id="6347"/>
    <lineage>
        <taxon>Eukaryota</taxon>
        <taxon>Metazoa</taxon>
        <taxon>Spiralia</taxon>
        <taxon>Lophotrochozoa</taxon>
        <taxon>Annelida</taxon>
        <taxon>Polychaeta</taxon>
        <taxon>Sedentaria</taxon>
        <taxon>Canalipalpata</taxon>
        <taxon>Sabellida</taxon>
        <taxon>Oweniida</taxon>
        <taxon>Oweniidae</taxon>
        <taxon>Owenia</taxon>
    </lineage>
</organism>
<feature type="non-terminal residue" evidence="3">
    <location>
        <position position="1066"/>
    </location>
</feature>
<dbReference type="PANTHER" id="PTHR14429:SF22">
    <property type="entry name" value="AGAP013055-PA"/>
    <property type="match status" value="1"/>
</dbReference>
<feature type="region of interest" description="Disordered" evidence="2">
    <location>
        <begin position="568"/>
        <end position="628"/>
    </location>
</feature>
<feature type="compositionally biased region" description="Pro residues" evidence="2">
    <location>
        <begin position="403"/>
        <end position="424"/>
    </location>
</feature>
<protein>
    <submittedName>
        <fullName evidence="3">Uncharacterized protein</fullName>
    </submittedName>
</protein>
<feature type="compositionally biased region" description="Basic and acidic residues" evidence="2">
    <location>
        <begin position="706"/>
        <end position="732"/>
    </location>
</feature>
<reference evidence="3" key="1">
    <citation type="submission" date="2022-03" db="EMBL/GenBank/DDBJ databases">
        <authorList>
            <person name="Martin C."/>
        </authorList>
    </citation>
    <scope>NUCLEOTIDE SEQUENCE</scope>
</reference>
<gene>
    <name evidence="3" type="ORF">OFUS_LOCUS25622</name>
</gene>
<feature type="compositionally biased region" description="Low complexity" evidence="2">
    <location>
        <begin position="360"/>
        <end position="389"/>
    </location>
</feature>